<feature type="domain" description="MYND-type" evidence="5">
    <location>
        <begin position="265"/>
        <end position="303"/>
    </location>
</feature>
<gene>
    <name evidence="6" type="ORF">A0J61_06060</name>
</gene>
<evidence type="ECO:0000256" key="2">
    <source>
        <dbReference type="ARBA" id="ARBA00022771"/>
    </source>
</evidence>
<keyword evidence="2 4" id="KW-0863">Zinc-finger</keyword>
<evidence type="ECO:0000256" key="4">
    <source>
        <dbReference type="PROSITE-ProRule" id="PRU00134"/>
    </source>
</evidence>
<dbReference type="PROSITE" id="PS01360">
    <property type="entry name" value="ZF_MYND_1"/>
    <property type="match status" value="1"/>
</dbReference>
<dbReference type="PROSITE" id="PS50865">
    <property type="entry name" value="ZF_MYND_2"/>
    <property type="match status" value="1"/>
</dbReference>
<evidence type="ECO:0000256" key="1">
    <source>
        <dbReference type="ARBA" id="ARBA00022723"/>
    </source>
</evidence>
<dbReference type="OrthoDB" id="2271790at2759"/>
<keyword evidence="3" id="KW-0862">Zinc</keyword>
<keyword evidence="1" id="KW-0479">Metal-binding</keyword>
<dbReference type="SUPFAM" id="SSF144232">
    <property type="entry name" value="HIT/MYND zinc finger-like"/>
    <property type="match status" value="1"/>
</dbReference>
<name>A0A1C7NAX2_9FUNG</name>
<dbReference type="GO" id="GO:0008270">
    <property type="term" value="F:zinc ion binding"/>
    <property type="evidence" value="ECO:0007669"/>
    <property type="project" value="UniProtKB-KW"/>
</dbReference>
<keyword evidence="7" id="KW-1185">Reference proteome</keyword>
<dbReference type="Gene3D" id="6.10.140.2220">
    <property type="match status" value="1"/>
</dbReference>
<protein>
    <recommendedName>
        <fullName evidence="5">MYND-type domain-containing protein</fullName>
    </recommendedName>
</protein>
<dbReference type="InParanoid" id="A0A1C7NAX2"/>
<dbReference type="EMBL" id="LUGH01000348">
    <property type="protein sequence ID" value="OBZ85889.1"/>
    <property type="molecule type" value="Genomic_DNA"/>
</dbReference>
<evidence type="ECO:0000313" key="7">
    <source>
        <dbReference type="Proteomes" id="UP000093000"/>
    </source>
</evidence>
<reference evidence="6 7" key="1">
    <citation type="submission" date="2016-03" db="EMBL/GenBank/DDBJ databases">
        <title>Choanephora cucurbitarum.</title>
        <authorList>
            <person name="Min B."/>
            <person name="Park H."/>
            <person name="Park J.-H."/>
            <person name="Shin H.-D."/>
            <person name="Choi I.-G."/>
        </authorList>
    </citation>
    <scope>NUCLEOTIDE SEQUENCE [LARGE SCALE GENOMIC DNA]</scope>
    <source>
        <strain evidence="6 7">KUS-F28377</strain>
    </source>
</reference>
<proteinExistence type="predicted"/>
<dbReference type="Pfam" id="PF01753">
    <property type="entry name" value="zf-MYND"/>
    <property type="match status" value="1"/>
</dbReference>
<organism evidence="6 7">
    <name type="scientific">Choanephora cucurbitarum</name>
    <dbReference type="NCBI Taxonomy" id="101091"/>
    <lineage>
        <taxon>Eukaryota</taxon>
        <taxon>Fungi</taxon>
        <taxon>Fungi incertae sedis</taxon>
        <taxon>Mucoromycota</taxon>
        <taxon>Mucoromycotina</taxon>
        <taxon>Mucoromycetes</taxon>
        <taxon>Mucorales</taxon>
        <taxon>Mucorineae</taxon>
        <taxon>Choanephoraceae</taxon>
        <taxon>Choanephoroideae</taxon>
        <taxon>Choanephora</taxon>
    </lineage>
</organism>
<evidence type="ECO:0000256" key="3">
    <source>
        <dbReference type="ARBA" id="ARBA00022833"/>
    </source>
</evidence>
<sequence length="308" mass="35358">MYTTTKLVVTHEPKSEFTRLPVLPPSSNHYQHQLTIEAIRQHSLEDAIRLASQVNMKHNANGCDRCDLVAGYYITALRYARENEPVQCNSLLFELVWQMTNLVLAHREANKHQYLQWFDLITTELWDFAKQLKEESFECDSHIPLDGMVKRRSIDSVHSVDDQDEENYRRAIRITIYNCRALVCEQSNEISQAIVYYRKCAAVRPTPFEPQQHLQQTALAAMHRLIESSRPQLKHKNTLSSVFTCDSISTSSTVSSLLSRSSVQCTQCGLEKATMPVCARCKTQPYCSVRCMKSHKQIHQTNCGVFLS</sequence>
<dbReference type="InterPro" id="IPR002893">
    <property type="entry name" value="Znf_MYND"/>
</dbReference>
<accession>A0A1C7NAX2</accession>
<dbReference type="AlphaFoldDB" id="A0A1C7NAX2"/>
<evidence type="ECO:0000259" key="5">
    <source>
        <dbReference type="PROSITE" id="PS50865"/>
    </source>
</evidence>
<dbReference type="Proteomes" id="UP000093000">
    <property type="component" value="Unassembled WGS sequence"/>
</dbReference>
<comment type="caution">
    <text evidence="6">The sequence shown here is derived from an EMBL/GenBank/DDBJ whole genome shotgun (WGS) entry which is preliminary data.</text>
</comment>
<evidence type="ECO:0000313" key="6">
    <source>
        <dbReference type="EMBL" id="OBZ85889.1"/>
    </source>
</evidence>